<dbReference type="EMBL" id="SZYD01000015">
    <property type="protein sequence ID" value="KAD3641125.1"/>
    <property type="molecule type" value="Genomic_DNA"/>
</dbReference>
<comment type="caution">
    <text evidence="1">The sequence shown here is derived from an EMBL/GenBank/DDBJ whole genome shotgun (WGS) entry which is preliminary data.</text>
</comment>
<gene>
    <name evidence="1" type="ORF">E3N88_30349</name>
</gene>
<accession>A0A5N6MLC9</accession>
<reference evidence="1 2" key="1">
    <citation type="submission" date="2019-05" db="EMBL/GenBank/DDBJ databases">
        <title>Mikania micrantha, genome provides insights into the molecular mechanism of rapid growth.</title>
        <authorList>
            <person name="Liu B."/>
        </authorList>
    </citation>
    <scope>NUCLEOTIDE SEQUENCE [LARGE SCALE GENOMIC DNA]</scope>
    <source>
        <strain evidence="1">NLD-2019</strain>
        <tissue evidence="1">Leaf</tissue>
    </source>
</reference>
<dbReference type="PANTHER" id="PTHR36795">
    <property type="entry name" value="OS01G0938400 PROTEIN"/>
    <property type="match status" value="1"/>
</dbReference>
<dbReference type="PANTHER" id="PTHR36795:SF2">
    <property type="entry name" value="OS01G0938400 PROTEIN"/>
    <property type="match status" value="1"/>
</dbReference>
<organism evidence="1 2">
    <name type="scientific">Mikania micrantha</name>
    <name type="common">bitter vine</name>
    <dbReference type="NCBI Taxonomy" id="192012"/>
    <lineage>
        <taxon>Eukaryota</taxon>
        <taxon>Viridiplantae</taxon>
        <taxon>Streptophyta</taxon>
        <taxon>Embryophyta</taxon>
        <taxon>Tracheophyta</taxon>
        <taxon>Spermatophyta</taxon>
        <taxon>Magnoliopsida</taxon>
        <taxon>eudicotyledons</taxon>
        <taxon>Gunneridae</taxon>
        <taxon>Pentapetalae</taxon>
        <taxon>asterids</taxon>
        <taxon>campanulids</taxon>
        <taxon>Asterales</taxon>
        <taxon>Asteraceae</taxon>
        <taxon>Asteroideae</taxon>
        <taxon>Heliantheae alliance</taxon>
        <taxon>Eupatorieae</taxon>
        <taxon>Mikania</taxon>
    </lineage>
</organism>
<proteinExistence type="predicted"/>
<dbReference type="AlphaFoldDB" id="A0A5N6MLC9"/>
<keyword evidence="2" id="KW-1185">Reference proteome</keyword>
<protein>
    <submittedName>
        <fullName evidence="1">Uncharacterized protein</fullName>
    </submittedName>
</protein>
<evidence type="ECO:0000313" key="1">
    <source>
        <dbReference type="EMBL" id="KAD3641125.1"/>
    </source>
</evidence>
<dbReference type="OrthoDB" id="1932414at2759"/>
<sequence>MIPATGFSYRRLRNESDDDHDYEEKIKQAIDLMKERTRRSSRLHRVHMRKRLKMKIPSLRKFVRRRARLVVISMAKVLKRLNDSRSHFGDLFAGNYLFMQVNPTPLKSSSPYAIRASVKRIEDELRQSTRI</sequence>
<name>A0A5N6MLC9_9ASTR</name>
<dbReference type="Proteomes" id="UP000326396">
    <property type="component" value="Linkage Group LG5"/>
</dbReference>
<evidence type="ECO:0000313" key="2">
    <source>
        <dbReference type="Proteomes" id="UP000326396"/>
    </source>
</evidence>